<dbReference type="AlphaFoldDB" id="A0A9X7UMC1"/>
<evidence type="ECO:0000313" key="2">
    <source>
        <dbReference type="EMBL" id="MDH2134595.1"/>
    </source>
</evidence>
<dbReference type="InterPro" id="IPR019533">
    <property type="entry name" value="Peptidase_S26"/>
</dbReference>
<protein>
    <submittedName>
        <fullName evidence="3">S26 family signal peptidase</fullName>
    </submittedName>
</protein>
<dbReference type="EMBL" id="JAOCKX010000062">
    <property type="protein sequence ID" value="MDH2134595.1"/>
    <property type="molecule type" value="Genomic_DNA"/>
</dbReference>
<evidence type="ECO:0000313" key="4">
    <source>
        <dbReference type="Proteomes" id="UP000515377"/>
    </source>
</evidence>
<gene>
    <name evidence="3" type="ORF">H3V42_31700</name>
    <name evidence="2" type="ORF">N5J77_26020</name>
</gene>
<sequence length="195" mass="20895">MAAATDRHAPAIAATGRAGEGEHVARKALIARRVRQWGAVALLATGWAGYNALSAWQQSHAFMINASESLPNWAFFVARDKAPAKGDYVFFVPPDNALVRRHFGPETGPFGKRVIGMAGALVEHRGAYVYVDGVRVAHMKPLTRTGEPLTPGPVGRVPRGCYYVGTPHPDGFDSRYAEIGFACAKQLVGTGTPIL</sequence>
<evidence type="ECO:0000313" key="3">
    <source>
        <dbReference type="EMBL" id="QNG49410.1"/>
    </source>
</evidence>
<organism evidence="3 4">
    <name type="scientific">Sphingobium yanoikuyae</name>
    <name type="common">Sphingomonas yanoikuyae</name>
    <dbReference type="NCBI Taxonomy" id="13690"/>
    <lineage>
        <taxon>Bacteria</taxon>
        <taxon>Pseudomonadati</taxon>
        <taxon>Pseudomonadota</taxon>
        <taxon>Alphaproteobacteria</taxon>
        <taxon>Sphingomonadales</taxon>
        <taxon>Sphingomonadaceae</taxon>
        <taxon>Sphingobium</taxon>
    </lineage>
</organism>
<dbReference type="Proteomes" id="UP001162318">
    <property type="component" value="Unassembled WGS sequence"/>
</dbReference>
<dbReference type="SUPFAM" id="SSF51306">
    <property type="entry name" value="LexA/Signal peptidase"/>
    <property type="match status" value="1"/>
</dbReference>
<dbReference type="Gene3D" id="2.10.109.10">
    <property type="entry name" value="Umud Fragment, subunit A"/>
    <property type="match status" value="1"/>
</dbReference>
<dbReference type="GO" id="GO:0006465">
    <property type="term" value="P:signal peptide processing"/>
    <property type="evidence" value="ECO:0007669"/>
    <property type="project" value="InterPro"/>
</dbReference>
<reference evidence="3 4" key="1">
    <citation type="submission" date="2020-07" db="EMBL/GenBank/DDBJ databases">
        <title>Whole genome sequence of Sphingobium yanoikuyae A3.</title>
        <authorList>
            <person name="Han S.-S."/>
        </authorList>
    </citation>
    <scope>NUCLEOTIDE SEQUENCE [LARGE SCALE GENOMIC DNA]</scope>
    <source>
        <strain evidence="3 4">A3</strain>
        <plasmid evidence="3 4">unnamed1</plasmid>
    </source>
</reference>
<dbReference type="GO" id="GO:0004252">
    <property type="term" value="F:serine-type endopeptidase activity"/>
    <property type="evidence" value="ECO:0007669"/>
    <property type="project" value="InterPro"/>
</dbReference>
<feature type="domain" description="Peptidase S26" evidence="1">
    <location>
        <begin position="35"/>
        <end position="191"/>
    </location>
</feature>
<dbReference type="Pfam" id="PF10502">
    <property type="entry name" value="Peptidase_S26"/>
    <property type="match status" value="1"/>
</dbReference>
<evidence type="ECO:0000259" key="1">
    <source>
        <dbReference type="Pfam" id="PF10502"/>
    </source>
</evidence>
<dbReference type="Proteomes" id="UP000515377">
    <property type="component" value="Plasmid unnamed1"/>
</dbReference>
<dbReference type="InterPro" id="IPR036286">
    <property type="entry name" value="LexA/Signal_pep-like_sf"/>
</dbReference>
<geneLocation type="plasmid" evidence="3 4">
    <name>unnamed1</name>
</geneLocation>
<accession>A0A9X7UMC1</accession>
<name>A0A9X7UMC1_SPHYA</name>
<dbReference type="RefSeq" id="WP_185707919.1">
    <property type="nucleotide sequence ID" value="NZ_DAIPVH010000010.1"/>
</dbReference>
<proteinExistence type="predicted"/>
<dbReference type="EMBL" id="CP060123">
    <property type="protein sequence ID" value="QNG49410.1"/>
    <property type="molecule type" value="Genomic_DNA"/>
</dbReference>
<keyword evidence="3" id="KW-0614">Plasmid</keyword>
<reference evidence="2" key="2">
    <citation type="submission" date="2022-09" db="EMBL/GenBank/DDBJ databases">
        <title>Intensive care unit water sources are persistently colonized with multi-drug resistant bacteria and are the site of extensive horizontal gene transfer of antibiotic resistance genes.</title>
        <authorList>
            <person name="Diorio-Toth L."/>
        </authorList>
    </citation>
    <scope>NUCLEOTIDE SEQUENCE</scope>
    <source>
        <strain evidence="2">GD03659</strain>
    </source>
</reference>